<dbReference type="InterPro" id="IPR015422">
    <property type="entry name" value="PyrdxlP-dep_Trfase_small"/>
</dbReference>
<accession>A0A227JKL7</accession>
<dbReference type="Pfam" id="PF01041">
    <property type="entry name" value="DegT_DnrJ_EryC1"/>
    <property type="match status" value="1"/>
</dbReference>
<reference evidence="11" key="7">
    <citation type="submission" date="2022-12" db="EMBL/GenBank/DDBJ databases">
        <title>Vibrio parahaemolyticus become highly virulent by producing novel Tc toxins.</title>
        <authorList>
            <person name="Yang F."/>
            <person name="You Y."/>
            <person name="Lai Q."/>
            <person name="Xu L."/>
            <person name="Li F."/>
        </authorList>
    </citation>
    <scope>NUCLEOTIDE SEQUENCE</scope>
    <source>
        <strain evidence="11">Vp-HL-202005</strain>
    </source>
</reference>
<dbReference type="Proteomes" id="UP000214596">
    <property type="component" value="Unassembled WGS sequence"/>
</dbReference>
<dbReference type="PANTHER" id="PTHR30244">
    <property type="entry name" value="TRANSAMINASE"/>
    <property type="match status" value="1"/>
</dbReference>
<reference evidence="9 13" key="2">
    <citation type="journal article" date="2017" name="Appl. Environ. Microbiol.">
        <title>Parallel evolution of two clades of a major Atlantic endemic Vibrio parahaemolyticus pathogen lineage by independent acquisition of related pathogenicity islands.</title>
        <authorList>
            <person name="Xu F."/>
            <person name="Gonzalez-Escalona N."/>
            <person name="Drees K.P."/>
            <person name="Sebra R.P."/>
            <person name="Cooper V.S."/>
            <person name="Jones S.H."/>
            <person name="Whistler C.A."/>
        </authorList>
    </citation>
    <scope>NUCLEOTIDE SEQUENCE [LARGE SCALE GENOMIC DNA]</scope>
    <source>
        <strain evidence="9 13">MAVP-3</strain>
    </source>
</reference>
<dbReference type="GO" id="GO:0000271">
    <property type="term" value="P:polysaccharide biosynthetic process"/>
    <property type="evidence" value="ECO:0007669"/>
    <property type="project" value="TreeGrafter"/>
</dbReference>
<evidence type="ECO:0000313" key="13">
    <source>
        <dbReference type="Proteomes" id="UP000214596"/>
    </source>
</evidence>
<dbReference type="EMBL" id="LIRS01000125">
    <property type="protein sequence ID" value="KOY23223.1"/>
    <property type="molecule type" value="Genomic_DNA"/>
</dbReference>
<keyword evidence="9" id="KW-0032">Aminotransferase</keyword>
<dbReference type="Gene3D" id="3.90.1150.10">
    <property type="entry name" value="Aspartate Aminotransferase, domain 1"/>
    <property type="match status" value="1"/>
</dbReference>
<dbReference type="Proteomes" id="UP000555836">
    <property type="component" value="Unassembled WGS sequence"/>
</dbReference>
<reference evidence="6" key="3">
    <citation type="journal article" date="2018" name="Genome Biol.">
        <title>SKESA: strategic k-mer extension for scrupulous assemblies.</title>
        <authorList>
            <person name="Souvorov A."/>
            <person name="Agarwala R."/>
            <person name="Lipman D.J."/>
        </authorList>
    </citation>
    <scope>NUCLEOTIDE SEQUENCE</scope>
    <source>
        <strain evidence="6">1930</strain>
    </source>
</reference>
<evidence type="ECO:0000313" key="14">
    <source>
        <dbReference type="Proteomes" id="UP000464718"/>
    </source>
</evidence>
<evidence type="ECO:0000256" key="2">
    <source>
        <dbReference type="ARBA" id="ARBA00037999"/>
    </source>
</evidence>
<evidence type="ECO:0000256" key="4">
    <source>
        <dbReference type="PIRSR" id="PIRSR000390-2"/>
    </source>
</evidence>
<gene>
    <name evidence="7" type="ORF">ACX05_21080</name>
    <name evidence="9" type="ORF">CA163_00795</name>
    <name evidence="10" type="ORF">EHC69_01060</name>
    <name evidence="8" type="ORF">HKB21_24465</name>
    <name evidence="6" type="ORF">I7278_13195</name>
    <name evidence="11" type="ORF">O1Q84_01015</name>
</gene>
<evidence type="ECO:0000313" key="15">
    <source>
        <dbReference type="Proteomes" id="UP000555836"/>
    </source>
</evidence>
<feature type="modified residue" description="N6-(pyridoxal phosphate)lysine" evidence="4">
    <location>
        <position position="189"/>
    </location>
</feature>
<dbReference type="EMBL" id="JABCLD010002028">
    <property type="protein sequence ID" value="NMU28769.1"/>
    <property type="molecule type" value="Genomic_DNA"/>
</dbReference>
<reference evidence="8 15" key="6">
    <citation type="submission" date="2020-04" db="EMBL/GenBank/DDBJ databases">
        <title>Whole-genome sequencing of Vibrio spp. from China reveals different genetic environments of blaCTX-M-14 among diverse lineages.</title>
        <authorList>
            <person name="Zheng Z."/>
            <person name="Ye L."/>
            <person name="Chen S."/>
        </authorList>
    </citation>
    <scope>NUCLEOTIDE SEQUENCE [LARGE SCALE GENOMIC DNA]</scope>
    <source>
        <strain evidence="8 15">Vb0574</strain>
    </source>
</reference>
<dbReference type="Proteomes" id="UP000464718">
    <property type="component" value="Chromosome i"/>
</dbReference>
<dbReference type="InterPro" id="IPR000653">
    <property type="entry name" value="DegT/StrS_aminotransferase"/>
</dbReference>
<comment type="similarity">
    <text evidence="2 5">Belongs to the DegT/DnrJ/EryC1 family.</text>
</comment>
<dbReference type="AlphaFoldDB" id="A0A227JKL7"/>
<evidence type="ECO:0000313" key="7">
    <source>
        <dbReference type="EMBL" id="KOY23223.1"/>
    </source>
</evidence>
<dbReference type="InterPro" id="IPR015421">
    <property type="entry name" value="PyrdxlP-dep_Trfase_major"/>
</dbReference>
<evidence type="ECO:0000313" key="6">
    <source>
        <dbReference type="EMBL" id="HAS6677768.1"/>
    </source>
</evidence>
<dbReference type="PIRSF" id="PIRSF000390">
    <property type="entry name" value="PLP_StrS"/>
    <property type="match status" value="1"/>
</dbReference>
<sequence>MIPFLDLKSINQQYQAELKEACARVIDSGWYIMGKELGQFETDFAAYCGTKYCIGVANGLDALTLTLRAWKELGKLELGDEVIVPANTYIASVLAITENGLVPVLVEPDEHSFNLSAANIEAAITSKTKAILPVHLYGQISPMREIMGIAEKNQLLVLEDCAQSHGALIDKKKCGAWGHAAGFSFYPGKNLGALGDAGAITTDDKELFETLMALRNYGSHKKYENKYQGVNSRLDEIQAAMLRVKLKHLDEETDRRRMIANVYLQNISNSKIILPTVDSAEEHVWHLFVVRTEHREDLARYLHQEGVQTLVHYPTPPHQQEAYRCLSENTLPLTERIHQEVLSLPMGPTLSVEDAEKIVRIINQY</sequence>
<dbReference type="PANTHER" id="PTHR30244:SF36">
    <property type="entry name" value="3-OXO-GLUCOSE-6-PHOSPHATE:GLUTAMATE AMINOTRANSFERASE"/>
    <property type="match status" value="1"/>
</dbReference>
<reference evidence="6" key="5">
    <citation type="submission" date="2019-12" db="EMBL/GenBank/DDBJ databases">
        <authorList>
            <consortium name="NCBI Pathogen Detection Project"/>
        </authorList>
    </citation>
    <scope>NUCLEOTIDE SEQUENCE</scope>
    <source>
        <strain evidence="6">1930</strain>
    </source>
</reference>
<reference evidence="10 14" key="4">
    <citation type="submission" date="2018-12" db="EMBL/GenBank/DDBJ databases">
        <title>Genomic insights into the evolutionary origins and pathogenicity of five Vibrio parahaemolyticus strains isolated from the shrimp with acute hepatopancreatic necrosis disease (AHPND).</title>
        <authorList>
            <person name="Yang Q."/>
            <person name="Dong X."/>
            <person name="Xie G."/>
            <person name="Fu S."/>
            <person name="Zou P."/>
            <person name="Sun J."/>
            <person name="Wang Y."/>
            <person name="Huang J."/>
        </authorList>
    </citation>
    <scope>NUCLEOTIDE SEQUENCE [LARGE SCALE GENOMIC DNA]</scope>
    <source>
        <strain evidence="10 14">20160303005-1</strain>
    </source>
</reference>
<evidence type="ECO:0000313" key="10">
    <source>
        <dbReference type="EMBL" id="QHH08045.1"/>
    </source>
</evidence>
<dbReference type="SUPFAM" id="SSF53383">
    <property type="entry name" value="PLP-dependent transferases"/>
    <property type="match status" value="1"/>
</dbReference>
<dbReference type="RefSeq" id="WP_020839969.1">
    <property type="nucleotide sequence ID" value="NZ_CANUHY010000003.1"/>
</dbReference>
<evidence type="ECO:0000313" key="9">
    <source>
        <dbReference type="EMBL" id="OXE34737.1"/>
    </source>
</evidence>
<dbReference type="InterPro" id="IPR015424">
    <property type="entry name" value="PyrdxlP-dep_Trfase"/>
</dbReference>
<dbReference type="GO" id="GO:0008483">
    <property type="term" value="F:transaminase activity"/>
    <property type="evidence" value="ECO:0007669"/>
    <property type="project" value="UniProtKB-KW"/>
</dbReference>
<dbReference type="GO" id="GO:0030170">
    <property type="term" value="F:pyridoxal phosphate binding"/>
    <property type="evidence" value="ECO:0007669"/>
    <property type="project" value="TreeGrafter"/>
</dbReference>
<dbReference type="EMBL" id="NIXT01000015">
    <property type="protein sequence ID" value="OXE34737.1"/>
    <property type="molecule type" value="Genomic_DNA"/>
</dbReference>
<dbReference type="EMBL" id="CP034298">
    <property type="protein sequence ID" value="QHH08045.1"/>
    <property type="molecule type" value="Genomic_DNA"/>
</dbReference>
<protein>
    <submittedName>
        <fullName evidence="6 9">Aminotransferase</fullName>
    </submittedName>
</protein>
<evidence type="ECO:0000313" key="11">
    <source>
        <dbReference type="EMBL" id="WAT90441.1"/>
    </source>
</evidence>
<proteinExistence type="inferred from homology"/>
<dbReference type="EMBL" id="DACQKT010000005">
    <property type="protein sequence ID" value="HAS6677768.1"/>
    <property type="molecule type" value="Genomic_DNA"/>
</dbReference>
<evidence type="ECO:0000313" key="8">
    <source>
        <dbReference type="EMBL" id="NMU28769.1"/>
    </source>
</evidence>
<dbReference type="Proteomes" id="UP001156560">
    <property type="component" value="Chromosome 1"/>
</dbReference>
<feature type="active site" description="Proton acceptor" evidence="3">
    <location>
        <position position="189"/>
    </location>
</feature>
<name>A0A227JKL7_VIBPH</name>
<evidence type="ECO:0000256" key="5">
    <source>
        <dbReference type="RuleBase" id="RU004508"/>
    </source>
</evidence>
<keyword evidence="9" id="KW-0808">Transferase</keyword>
<dbReference type="Proteomes" id="UP000037697">
    <property type="component" value="Unassembled WGS sequence"/>
</dbReference>
<keyword evidence="1 4" id="KW-0663">Pyridoxal phosphate</keyword>
<dbReference type="EMBL" id="CP114194">
    <property type="protein sequence ID" value="WAT90441.1"/>
    <property type="molecule type" value="Genomic_DNA"/>
</dbReference>
<evidence type="ECO:0000313" key="12">
    <source>
        <dbReference type="Proteomes" id="UP000037697"/>
    </source>
</evidence>
<dbReference type="Proteomes" id="UP000856022">
    <property type="component" value="Unassembled WGS sequence"/>
</dbReference>
<dbReference type="CDD" id="cd00616">
    <property type="entry name" value="AHBA_syn"/>
    <property type="match status" value="1"/>
</dbReference>
<evidence type="ECO:0000256" key="1">
    <source>
        <dbReference type="ARBA" id="ARBA00022898"/>
    </source>
</evidence>
<evidence type="ECO:0000256" key="3">
    <source>
        <dbReference type="PIRSR" id="PIRSR000390-1"/>
    </source>
</evidence>
<reference evidence="7 12" key="1">
    <citation type="submission" date="2015-07" db="EMBL/GenBank/DDBJ databases">
        <title>Foodborne Vibrio parahaemolyticus Isolates.</title>
        <authorList>
            <person name="Ronholm J."/>
            <person name="Petronella N."/>
            <person name="Kenwell R."/>
            <person name="Banerjee S."/>
        </authorList>
    </citation>
    <scope>NUCLEOTIDE SEQUENCE [LARGE SCALE GENOMIC DNA]</scope>
    <source>
        <strain evidence="7 12">HS-06-05</strain>
    </source>
</reference>
<dbReference type="Gene3D" id="3.40.640.10">
    <property type="entry name" value="Type I PLP-dependent aspartate aminotransferase-like (Major domain)"/>
    <property type="match status" value="1"/>
</dbReference>
<organism evidence="9 13">
    <name type="scientific">Vibrio parahaemolyticus</name>
    <dbReference type="NCBI Taxonomy" id="670"/>
    <lineage>
        <taxon>Bacteria</taxon>
        <taxon>Pseudomonadati</taxon>
        <taxon>Pseudomonadota</taxon>
        <taxon>Gammaproteobacteria</taxon>
        <taxon>Vibrionales</taxon>
        <taxon>Vibrionaceae</taxon>
        <taxon>Vibrio</taxon>
    </lineage>
</organism>